<evidence type="ECO:0000256" key="1">
    <source>
        <dbReference type="SAM" id="MobiDB-lite"/>
    </source>
</evidence>
<keyword evidence="3" id="KW-1185">Reference proteome</keyword>
<gene>
    <name evidence="2" type="ORF">NKR23_g11151</name>
</gene>
<organism evidence="2 3">
    <name type="scientific">Pleurostoma richardsiae</name>
    <dbReference type="NCBI Taxonomy" id="41990"/>
    <lineage>
        <taxon>Eukaryota</taxon>
        <taxon>Fungi</taxon>
        <taxon>Dikarya</taxon>
        <taxon>Ascomycota</taxon>
        <taxon>Pezizomycotina</taxon>
        <taxon>Sordariomycetes</taxon>
        <taxon>Sordariomycetidae</taxon>
        <taxon>Calosphaeriales</taxon>
        <taxon>Pleurostomataceae</taxon>
        <taxon>Pleurostoma</taxon>
    </lineage>
</organism>
<feature type="region of interest" description="Disordered" evidence="1">
    <location>
        <begin position="275"/>
        <end position="299"/>
    </location>
</feature>
<dbReference type="EMBL" id="JANBVO010000056">
    <property type="protein sequence ID" value="KAJ9132551.1"/>
    <property type="molecule type" value="Genomic_DNA"/>
</dbReference>
<accession>A0AA38VHL5</accession>
<comment type="caution">
    <text evidence="2">The sequence shown here is derived from an EMBL/GenBank/DDBJ whole genome shotgun (WGS) entry which is preliminary data.</text>
</comment>
<dbReference type="PANTHER" id="PTHR40625">
    <property type="entry name" value="GTP-BINDING PROTEIN ESDC-RELATED"/>
    <property type="match status" value="1"/>
</dbReference>
<feature type="compositionally biased region" description="Low complexity" evidence="1">
    <location>
        <begin position="175"/>
        <end position="189"/>
    </location>
</feature>
<reference evidence="2" key="1">
    <citation type="submission" date="2022-07" db="EMBL/GenBank/DDBJ databases">
        <title>Fungi with potential for degradation of polypropylene.</title>
        <authorList>
            <person name="Gostincar C."/>
        </authorList>
    </citation>
    <scope>NUCLEOTIDE SEQUENCE</scope>
    <source>
        <strain evidence="2">EXF-13308</strain>
    </source>
</reference>
<dbReference type="PANTHER" id="PTHR40625:SF1">
    <property type="entry name" value="AMP-ACTIVATED PROTEIN KINASE GLYCOGEN-BINDING DOMAIN-CONTAINING PROTEIN"/>
    <property type="match status" value="1"/>
</dbReference>
<sequence length="504" mass="55258">MDPTTTLFTFLLETHPSIQSVHLRGSWDNFSNTYRMERDMRRDPGQWKGCYSFKDIICDGDRGASSRRNGGLKMGETYYFYYELDGTREMHDPSLPSTTACPYLPGQVLNTMSVPVEQSNRTRSASLTSIRNEDFKTMDPATRFVTPRPPPPVPEVREVRLATSPASLKHKRSARSLSPSPNWSWSPRRLFSRKASSRSLSSRDGERPVEQDNRPQPPPAEDPYGRPPSARSHTRALSPELLRRFLSDDALVVLDPNEHAERPAISIPEDIAEEHEDDDNFATSAASESLPPTVLSPPPFKRAFSDSTVVQLPKSSRSENFMKPFQASPAPTAIPHEKPTRAPPAIPVEKPAMELCIPRSHFSFSSASSLESAASSPQTPDDLPPFYHSEDDADEDVLSCLDGEAFPFPPLQGLLGSQADTSVQAAFSGYSLPRSSLDNQDKVMAQDVGDAASASRSPAVMARSGTGVPTGSSSLLAVPVDAGLDDFANDLGWMADVIRGKNRV</sequence>
<evidence type="ECO:0000313" key="3">
    <source>
        <dbReference type="Proteomes" id="UP001174694"/>
    </source>
</evidence>
<feature type="compositionally biased region" description="Polar residues" evidence="1">
    <location>
        <begin position="115"/>
        <end position="130"/>
    </location>
</feature>
<evidence type="ECO:0000313" key="2">
    <source>
        <dbReference type="EMBL" id="KAJ9132551.1"/>
    </source>
</evidence>
<dbReference type="AlphaFoldDB" id="A0AA38VHL5"/>
<feature type="region of interest" description="Disordered" evidence="1">
    <location>
        <begin position="368"/>
        <end position="391"/>
    </location>
</feature>
<dbReference type="Proteomes" id="UP001174694">
    <property type="component" value="Unassembled WGS sequence"/>
</dbReference>
<proteinExistence type="predicted"/>
<protein>
    <submittedName>
        <fullName evidence="2">Uncharacterized protein</fullName>
    </submittedName>
</protein>
<name>A0AA38VHL5_9PEZI</name>
<feature type="compositionally biased region" description="Basic and acidic residues" evidence="1">
    <location>
        <begin position="201"/>
        <end position="213"/>
    </location>
</feature>
<feature type="region of interest" description="Disordered" evidence="1">
    <location>
        <begin position="115"/>
        <end position="234"/>
    </location>
</feature>